<keyword evidence="2" id="KW-1185">Reference proteome</keyword>
<accession>A0ACB9YHR5</accession>
<gene>
    <name evidence="1" type="ORF">F4820DRAFT_441213</name>
</gene>
<comment type="caution">
    <text evidence="1">The sequence shown here is derived from an EMBL/GenBank/DDBJ whole genome shotgun (WGS) entry which is preliminary data.</text>
</comment>
<reference evidence="1 2" key="1">
    <citation type="journal article" date="2022" name="New Phytol.">
        <title>Ecological generalism drives hyperdiversity of secondary metabolite gene clusters in xylarialean endophytes.</title>
        <authorList>
            <person name="Franco M.E.E."/>
            <person name="Wisecaver J.H."/>
            <person name="Arnold A.E."/>
            <person name="Ju Y.M."/>
            <person name="Slot J.C."/>
            <person name="Ahrendt S."/>
            <person name="Moore L.P."/>
            <person name="Eastman K.E."/>
            <person name="Scott K."/>
            <person name="Konkel Z."/>
            <person name="Mondo S.J."/>
            <person name="Kuo A."/>
            <person name="Hayes R.D."/>
            <person name="Haridas S."/>
            <person name="Andreopoulos B."/>
            <person name="Riley R."/>
            <person name="LaButti K."/>
            <person name="Pangilinan J."/>
            <person name="Lipzen A."/>
            <person name="Amirebrahimi M."/>
            <person name="Yan J."/>
            <person name="Adam C."/>
            <person name="Keymanesh K."/>
            <person name="Ng V."/>
            <person name="Louie K."/>
            <person name="Northen T."/>
            <person name="Drula E."/>
            <person name="Henrissat B."/>
            <person name="Hsieh H.M."/>
            <person name="Youens-Clark K."/>
            <person name="Lutzoni F."/>
            <person name="Miadlikowska J."/>
            <person name="Eastwood D.C."/>
            <person name="Hamelin R.C."/>
            <person name="Grigoriev I.V."/>
            <person name="U'Ren J.M."/>
        </authorList>
    </citation>
    <scope>NUCLEOTIDE SEQUENCE [LARGE SCALE GENOMIC DNA]</scope>
    <source>
        <strain evidence="1 2">CBS 119005</strain>
    </source>
</reference>
<dbReference type="EMBL" id="MU393670">
    <property type="protein sequence ID" value="KAI4858954.1"/>
    <property type="molecule type" value="Genomic_DNA"/>
</dbReference>
<evidence type="ECO:0000313" key="2">
    <source>
        <dbReference type="Proteomes" id="UP001497700"/>
    </source>
</evidence>
<name>A0ACB9YHR5_9PEZI</name>
<sequence>MVRASKGNRGLESTDRVTPTASADDAVSFLLEWLTLLRKTQDILQTPMGYICTGRTPGEDHPFRASPS</sequence>
<organism evidence="1 2">
    <name type="scientific">Hypoxylon rubiginosum</name>
    <dbReference type="NCBI Taxonomy" id="110542"/>
    <lineage>
        <taxon>Eukaryota</taxon>
        <taxon>Fungi</taxon>
        <taxon>Dikarya</taxon>
        <taxon>Ascomycota</taxon>
        <taxon>Pezizomycotina</taxon>
        <taxon>Sordariomycetes</taxon>
        <taxon>Xylariomycetidae</taxon>
        <taxon>Xylariales</taxon>
        <taxon>Hypoxylaceae</taxon>
        <taxon>Hypoxylon</taxon>
    </lineage>
</organism>
<evidence type="ECO:0000313" key="1">
    <source>
        <dbReference type="EMBL" id="KAI4858954.1"/>
    </source>
</evidence>
<proteinExistence type="predicted"/>
<dbReference type="Proteomes" id="UP001497700">
    <property type="component" value="Unassembled WGS sequence"/>
</dbReference>
<protein>
    <submittedName>
        <fullName evidence="1">Uncharacterized protein</fullName>
    </submittedName>
</protein>